<gene>
    <name evidence="1" type="ORF">SpAn4DRAFT_3091</name>
</gene>
<keyword evidence="2" id="KW-1185">Reference proteome</keyword>
<dbReference type="EMBL" id="CTRP01000010">
    <property type="protein sequence ID" value="CQR72631.1"/>
    <property type="molecule type" value="Genomic_DNA"/>
</dbReference>
<evidence type="ECO:0000313" key="2">
    <source>
        <dbReference type="Proteomes" id="UP000049855"/>
    </source>
</evidence>
<dbReference type="AlphaFoldDB" id="A0A0U1KYY3"/>
<reference evidence="2" key="1">
    <citation type="submission" date="2015-03" db="EMBL/GenBank/DDBJ databases">
        <authorList>
            <person name="Nijsse Bart"/>
        </authorList>
    </citation>
    <scope>NUCLEOTIDE SEQUENCE [LARGE SCALE GENOMIC DNA]</scope>
</reference>
<sequence length="135" mass="13381">MHHLGQSQPGEPCGGAAGGAGANVAESGIIVGAPVAVGDGAAVVIPGHTAATIHGAGAGHRPAVVTRRNRAHIIADQPAKIVESAHRPGYRASVVGIREDRTLAIGADQAPDPGHAFNGSGVVRIQDNSFVGPSD</sequence>
<protein>
    <submittedName>
        <fullName evidence="1">Uncharacterized protein</fullName>
    </submittedName>
</protein>
<organism evidence="1 2">
    <name type="scientific">Sporomusa ovata</name>
    <dbReference type="NCBI Taxonomy" id="2378"/>
    <lineage>
        <taxon>Bacteria</taxon>
        <taxon>Bacillati</taxon>
        <taxon>Bacillota</taxon>
        <taxon>Negativicutes</taxon>
        <taxon>Selenomonadales</taxon>
        <taxon>Sporomusaceae</taxon>
        <taxon>Sporomusa</taxon>
    </lineage>
</organism>
<name>A0A0U1KYY3_9FIRM</name>
<accession>A0A0U1KYY3</accession>
<proteinExistence type="predicted"/>
<evidence type="ECO:0000313" key="1">
    <source>
        <dbReference type="EMBL" id="CQR72631.1"/>
    </source>
</evidence>
<dbReference type="Proteomes" id="UP000049855">
    <property type="component" value="Unassembled WGS sequence"/>
</dbReference>